<dbReference type="Pfam" id="PF01152">
    <property type="entry name" value="Bac_globin"/>
    <property type="match status" value="1"/>
</dbReference>
<evidence type="ECO:0000259" key="7">
    <source>
        <dbReference type="PROSITE" id="PS51085"/>
    </source>
</evidence>
<dbReference type="PANTHER" id="PTHR47354">
    <property type="entry name" value="NADH OXIDOREDUCTASE HCR"/>
    <property type="match status" value="1"/>
</dbReference>
<dbReference type="SUPFAM" id="SSF63380">
    <property type="entry name" value="Riboflavin synthase domain-like"/>
    <property type="match status" value="1"/>
</dbReference>
<dbReference type="GO" id="GO:0046872">
    <property type="term" value="F:metal ion binding"/>
    <property type="evidence" value="ECO:0007669"/>
    <property type="project" value="UniProtKB-KW"/>
</dbReference>
<dbReference type="GO" id="GO:0051536">
    <property type="term" value="F:iron-sulfur cluster binding"/>
    <property type="evidence" value="ECO:0007669"/>
    <property type="project" value="InterPro"/>
</dbReference>
<dbReference type="InterPro" id="IPR009050">
    <property type="entry name" value="Globin-like_sf"/>
</dbReference>
<dbReference type="InterPro" id="IPR008333">
    <property type="entry name" value="Cbr1-like_FAD-bd_dom"/>
</dbReference>
<dbReference type="Gene3D" id="3.10.20.30">
    <property type="match status" value="1"/>
</dbReference>
<dbReference type="CDD" id="cd00454">
    <property type="entry name" value="TrHb1_N"/>
    <property type="match status" value="1"/>
</dbReference>
<proteinExistence type="predicted"/>
<dbReference type="SUPFAM" id="SSF54292">
    <property type="entry name" value="2Fe-2S ferredoxin-like"/>
    <property type="match status" value="1"/>
</dbReference>
<keyword evidence="5 6" id="KW-0408">Iron</keyword>
<organism evidence="9 10">
    <name type="scientific">Parathalassolituus penaei</name>
    <dbReference type="NCBI Taxonomy" id="2997323"/>
    <lineage>
        <taxon>Bacteria</taxon>
        <taxon>Pseudomonadati</taxon>
        <taxon>Pseudomonadota</taxon>
        <taxon>Gammaproteobacteria</taxon>
        <taxon>Oceanospirillales</taxon>
        <taxon>Oceanospirillaceae</taxon>
        <taxon>Parathalassolituus</taxon>
    </lineage>
</organism>
<dbReference type="Gene3D" id="3.40.50.80">
    <property type="entry name" value="Nucleotide-binding domain of ferredoxin-NADP reductase (FNR) module"/>
    <property type="match status" value="1"/>
</dbReference>
<dbReference type="SUPFAM" id="SSF52343">
    <property type="entry name" value="Ferredoxin reductase-like, C-terminal NADP-linked domain"/>
    <property type="match status" value="1"/>
</dbReference>
<evidence type="ECO:0000256" key="4">
    <source>
        <dbReference type="ARBA" id="ARBA00022723"/>
    </source>
</evidence>
<keyword evidence="4 6" id="KW-0479">Metal-binding</keyword>
<feature type="domain" description="2Fe-2S ferredoxin-type" evidence="7">
    <location>
        <begin position="1"/>
        <end position="90"/>
    </location>
</feature>
<protein>
    <submittedName>
        <fullName evidence="9">FAD-binding oxidoreductase</fullName>
    </submittedName>
</protein>
<dbReference type="GO" id="GO:0020037">
    <property type="term" value="F:heme binding"/>
    <property type="evidence" value="ECO:0007669"/>
    <property type="project" value="InterPro"/>
</dbReference>
<reference evidence="9" key="1">
    <citation type="submission" date="2022-11" db="EMBL/GenBank/DDBJ databases">
        <title>Parathalassolutuus dongxingensis gen. nov., sp. nov., a novel member of family Oceanospirillaceae isolated from a coastal shrimp pond in Guangxi, China.</title>
        <authorList>
            <person name="Chen H."/>
        </authorList>
    </citation>
    <scope>NUCLEOTIDE SEQUENCE</scope>
    <source>
        <strain evidence="9">G-43</strain>
    </source>
</reference>
<evidence type="ECO:0000313" key="10">
    <source>
        <dbReference type="Proteomes" id="UP001150830"/>
    </source>
</evidence>
<dbReference type="InterPro" id="IPR001041">
    <property type="entry name" value="2Fe-2S_ferredoxin-type"/>
</dbReference>
<evidence type="ECO:0000256" key="6">
    <source>
        <dbReference type="PIRSR" id="PIRSR601486-1"/>
    </source>
</evidence>
<evidence type="ECO:0000259" key="8">
    <source>
        <dbReference type="PROSITE" id="PS51384"/>
    </source>
</evidence>
<dbReference type="Proteomes" id="UP001150830">
    <property type="component" value="Unassembled WGS sequence"/>
</dbReference>
<dbReference type="InterPro" id="IPR012292">
    <property type="entry name" value="Globin/Proto"/>
</dbReference>
<dbReference type="PROSITE" id="PS51384">
    <property type="entry name" value="FAD_FR"/>
    <property type="match status" value="1"/>
</dbReference>
<dbReference type="EMBL" id="JAPNOA010000056">
    <property type="protein sequence ID" value="MCY0966521.1"/>
    <property type="molecule type" value="Genomic_DNA"/>
</dbReference>
<feature type="domain" description="FAD-binding FR-type" evidence="8">
    <location>
        <begin position="89"/>
        <end position="187"/>
    </location>
</feature>
<dbReference type="InterPro" id="IPR039261">
    <property type="entry name" value="FNR_nucleotide-bd"/>
</dbReference>
<comment type="cofactor">
    <cofactor evidence="1">
        <name>heme b</name>
        <dbReference type="ChEBI" id="CHEBI:60344"/>
    </cofactor>
</comment>
<dbReference type="InterPro" id="IPR017938">
    <property type="entry name" value="Riboflavin_synthase-like_b-brl"/>
</dbReference>
<dbReference type="Pfam" id="PF00111">
    <property type="entry name" value="Fer2"/>
    <property type="match status" value="1"/>
</dbReference>
<dbReference type="InterPro" id="IPR001486">
    <property type="entry name" value="Hemoglobin_trunc"/>
</dbReference>
<keyword evidence="3 6" id="KW-0349">Heme</keyword>
<feature type="binding site" description="distal binding residue" evidence="6">
    <location>
        <position position="419"/>
    </location>
    <ligand>
        <name>heme</name>
        <dbReference type="ChEBI" id="CHEBI:30413"/>
    </ligand>
    <ligandPart>
        <name>Fe</name>
        <dbReference type="ChEBI" id="CHEBI:18248"/>
    </ligandPart>
</feature>
<keyword evidence="2" id="KW-0813">Transport</keyword>
<accession>A0A9X3EFY3</accession>
<evidence type="ECO:0000256" key="1">
    <source>
        <dbReference type="ARBA" id="ARBA00001970"/>
    </source>
</evidence>
<evidence type="ECO:0000256" key="2">
    <source>
        <dbReference type="ARBA" id="ARBA00022448"/>
    </source>
</evidence>
<name>A0A9X3EFY3_9GAMM</name>
<keyword evidence="10" id="KW-1185">Reference proteome</keyword>
<dbReference type="InterPro" id="IPR012675">
    <property type="entry name" value="Beta-grasp_dom_sf"/>
</dbReference>
<dbReference type="Pfam" id="PF00970">
    <property type="entry name" value="FAD_binding_6"/>
    <property type="match status" value="1"/>
</dbReference>
<evidence type="ECO:0000313" key="9">
    <source>
        <dbReference type="EMBL" id="MCY0966521.1"/>
    </source>
</evidence>
<dbReference type="AlphaFoldDB" id="A0A9X3EFY3"/>
<sequence>MPEIRYQGQTWHIREGENLLLGLLRQGLELRNSCRNGVCNACMMKSTKADGEELEHGRLAPELVEKGYFLPCKTTVRDFLEMQQPVNADLTYTGMVAEKEFLADDIVRIAIEASFNPEYQPGQFIDIWHPSGICRPYSLASTPMMTWYLECHIRKVEGGLVSSWLVDELAVGDEIRISKPQGQVLVPSGVAEIGLLAFGVGMSSVYGLTLDTVERMGADEPRLVRVRHMASQARGLYMDAALTALADSKPMLDYASVAGSARDPQLLADICSGLVAGDDGQRLYVLCGSDGAVQAARSWMLANGVDGRRVLADAFTFQNHPNSLLVAEAAQEGSQEAELADDERPYPATHPELWAMLEEDNRLGRILDTFYDRVFEDPIMSPYFHNSNKQRSKEKVFSFYKRLFSGEPCFFGDRPRNSHHWMVISNEVYDHRLGLLVDCMRLHGVPEDMIPMWLEYEEYYRQDIVKDEPRGRRIGGVVQPVSGLGYEVLSCGALCDSCQAVLEPGTRVLYHLRTGHIYCPQCEGRAVV</sequence>
<dbReference type="PANTHER" id="PTHR47354:SF3">
    <property type="entry name" value="OXIDOREDUCTASE-RELATED"/>
    <property type="match status" value="1"/>
</dbReference>
<dbReference type="CDD" id="cd00207">
    <property type="entry name" value="fer2"/>
    <property type="match status" value="1"/>
</dbReference>
<evidence type="ECO:0000256" key="5">
    <source>
        <dbReference type="ARBA" id="ARBA00023004"/>
    </source>
</evidence>
<evidence type="ECO:0000256" key="3">
    <source>
        <dbReference type="ARBA" id="ARBA00022617"/>
    </source>
</evidence>
<dbReference type="Gene3D" id="2.40.30.10">
    <property type="entry name" value="Translation factors"/>
    <property type="match status" value="1"/>
</dbReference>
<dbReference type="Gene3D" id="1.10.490.10">
    <property type="entry name" value="Globins"/>
    <property type="match status" value="1"/>
</dbReference>
<dbReference type="InterPro" id="IPR050415">
    <property type="entry name" value="MRET"/>
</dbReference>
<dbReference type="PROSITE" id="PS51085">
    <property type="entry name" value="2FE2S_FER_2"/>
    <property type="match status" value="1"/>
</dbReference>
<gene>
    <name evidence="9" type="ORF">OUO13_15145</name>
</gene>
<dbReference type="SUPFAM" id="SSF46458">
    <property type="entry name" value="Globin-like"/>
    <property type="match status" value="1"/>
</dbReference>
<dbReference type="RefSeq" id="WP_283174728.1">
    <property type="nucleotide sequence ID" value="NZ_JAPNOA010000056.1"/>
</dbReference>
<dbReference type="InterPro" id="IPR017927">
    <property type="entry name" value="FAD-bd_FR_type"/>
</dbReference>
<comment type="caution">
    <text evidence="9">The sequence shown here is derived from an EMBL/GenBank/DDBJ whole genome shotgun (WGS) entry which is preliminary data.</text>
</comment>
<dbReference type="GO" id="GO:0019825">
    <property type="term" value="F:oxygen binding"/>
    <property type="evidence" value="ECO:0007669"/>
    <property type="project" value="InterPro"/>
</dbReference>
<dbReference type="InterPro" id="IPR036010">
    <property type="entry name" value="2Fe-2S_ferredoxin-like_sf"/>
</dbReference>
<dbReference type="GO" id="GO:0016491">
    <property type="term" value="F:oxidoreductase activity"/>
    <property type="evidence" value="ECO:0007669"/>
    <property type="project" value="InterPro"/>
</dbReference>